<protein>
    <submittedName>
        <fullName evidence="2">Uncharacterized protein LOC100377618</fullName>
    </submittedName>
</protein>
<sequence length="175" mass="20203">MATRDLKDSDALVRGMGKLTISDEDMVQDDSVNCLTKSVLAYVLGKSIEHAVVDILKDRCDGCHQEWCCPEYHECCYFGKGYTGEADAVDKYYYEAVDHVDEHFVMECFKAACKVYPLLRNMDSSTAKEYLILLEMQWSQRPRCCLETLYTLNSEPHDMLDEIMLAVNEERYYAE</sequence>
<name>A0ABM0GNK7_SACKO</name>
<keyword evidence="1" id="KW-1185">Reference proteome</keyword>
<proteinExistence type="predicted"/>
<evidence type="ECO:0000313" key="2">
    <source>
        <dbReference type="RefSeq" id="XP_002733910.1"/>
    </source>
</evidence>
<organism evidence="1 2">
    <name type="scientific">Saccoglossus kowalevskii</name>
    <name type="common">Acorn worm</name>
    <dbReference type="NCBI Taxonomy" id="10224"/>
    <lineage>
        <taxon>Eukaryota</taxon>
        <taxon>Metazoa</taxon>
        <taxon>Hemichordata</taxon>
        <taxon>Enteropneusta</taxon>
        <taxon>Harrimaniidae</taxon>
        <taxon>Saccoglossus</taxon>
    </lineage>
</organism>
<evidence type="ECO:0000313" key="1">
    <source>
        <dbReference type="Proteomes" id="UP000694865"/>
    </source>
</evidence>
<reference evidence="2" key="1">
    <citation type="submission" date="2025-08" db="UniProtKB">
        <authorList>
            <consortium name="RefSeq"/>
        </authorList>
    </citation>
    <scope>IDENTIFICATION</scope>
    <source>
        <tissue evidence="2">Testes</tissue>
    </source>
</reference>
<dbReference type="RefSeq" id="XP_002733910.1">
    <property type="nucleotide sequence ID" value="XM_002733864.2"/>
</dbReference>
<dbReference type="Proteomes" id="UP000694865">
    <property type="component" value="Unplaced"/>
</dbReference>
<gene>
    <name evidence="2" type="primary">LOC100377618</name>
</gene>
<accession>A0ABM0GNK7</accession>
<dbReference type="GeneID" id="100377618"/>